<name>A0A976QNL8_9CAUD</name>
<accession>A0A976QNL8</accession>
<evidence type="ECO:0000313" key="1">
    <source>
        <dbReference type="EMBL" id="UEW68108.1"/>
    </source>
</evidence>
<protein>
    <submittedName>
        <fullName evidence="1">Uncharacterized protein</fullName>
    </submittedName>
</protein>
<evidence type="ECO:0000313" key="2">
    <source>
        <dbReference type="Proteomes" id="UP001144669"/>
    </source>
</evidence>
<sequence>MVLPSSRASTNLSWSSGRWTLGWCRGLGYHGNTLGSTK</sequence>
<dbReference type="Proteomes" id="UP001144669">
    <property type="component" value="Segment"/>
</dbReference>
<reference evidence="1" key="1">
    <citation type="submission" date="2021-07" db="EMBL/GenBank/DDBJ databases">
        <authorList>
            <person name="Bleriot I."/>
            <person name="Blasco L."/>
            <person name="Pacios O."/>
            <person name="Fernandez-Garcia L."/>
            <person name="Ambroa A."/>
            <person name="Lopez M."/>
            <person name="Ortiz-Cartagena C."/>
            <person name="Fernandez-Cuenca F."/>
            <person name="Oteo J."/>
            <person name="Pascual A."/>
            <person name="Martinez-Martinez L."/>
            <person name="Domingo-Calap P."/>
            <person name="Wood T.K."/>
            <person name="Tomas M."/>
        </authorList>
    </citation>
    <scope>NUCLEOTIDE SEQUENCE</scope>
</reference>
<dbReference type="EMBL" id="MZ571827">
    <property type="protein sequence ID" value="UEW68108.1"/>
    <property type="molecule type" value="Genomic_DNA"/>
</dbReference>
<proteinExistence type="predicted"/>
<keyword evidence="2" id="KW-1185">Reference proteome</keyword>
<organism evidence="1 2">
    <name type="scientific">Klebsiella phage vB_KpnM-VAC25</name>
    <dbReference type="NCBI Taxonomy" id="2866703"/>
    <lineage>
        <taxon>Viruses</taxon>
        <taxon>Duplodnaviria</taxon>
        <taxon>Heunggongvirae</taxon>
        <taxon>Uroviricota</taxon>
        <taxon>Caudoviricetes</taxon>
        <taxon>Autographivirales</taxon>
        <taxon>Autoscriptoviridae</taxon>
        <taxon>Slopekvirinae</taxon>
        <taxon>Drulisvirus</taxon>
        <taxon>Drulisvirus VAC25</taxon>
    </lineage>
</organism>